<dbReference type="InterPro" id="IPR030191">
    <property type="entry name" value="CodB"/>
</dbReference>
<evidence type="ECO:0000313" key="2">
    <source>
        <dbReference type="EMBL" id="MDG3003004.1"/>
    </source>
</evidence>
<reference evidence="2 3" key="1">
    <citation type="submission" date="2023-03" db="EMBL/GenBank/DDBJ databases">
        <title>Paludisphaera mucosa sp. nov. a novel planctomycete from northern fen.</title>
        <authorList>
            <person name="Ivanova A."/>
        </authorList>
    </citation>
    <scope>NUCLEOTIDE SEQUENCE [LARGE SCALE GENOMIC DNA]</scope>
    <source>
        <strain evidence="2 3">Pla2</strain>
    </source>
</reference>
<feature type="transmembrane region" description="Helical" evidence="1">
    <location>
        <begin position="60"/>
        <end position="82"/>
    </location>
</feature>
<dbReference type="RefSeq" id="WP_277859362.1">
    <property type="nucleotide sequence ID" value="NZ_JARRAG010000001.1"/>
</dbReference>
<feature type="transmembrane region" description="Helical" evidence="1">
    <location>
        <begin position="245"/>
        <end position="273"/>
    </location>
</feature>
<dbReference type="Gene3D" id="1.10.4160.10">
    <property type="entry name" value="Hydantoin permease"/>
    <property type="match status" value="1"/>
</dbReference>
<evidence type="ECO:0008006" key="4">
    <source>
        <dbReference type="Google" id="ProtNLM"/>
    </source>
</evidence>
<dbReference type="EMBL" id="JARRAG010000001">
    <property type="protein sequence ID" value="MDG3003004.1"/>
    <property type="molecule type" value="Genomic_DNA"/>
</dbReference>
<protein>
    <recommendedName>
        <fullName evidence="4">Cytosine permease</fullName>
    </recommendedName>
</protein>
<keyword evidence="1" id="KW-0812">Transmembrane</keyword>
<feature type="transmembrane region" description="Helical" evidence="1">
    <location>
        <begin position="212"/>
        <end position="233"/>
    </location>
</feature>
<organism evidence="2 3">
    <name type="scientific">Paludisphaera mucosa</name>
    <dbReference type="NCBI Taxonomy" id="3030827"/>
    <lineage>
        <taxon>Bacteria</taxon>
        <taxon>Pseudomonadati</taxon>
        <taxon>Planctomycetota</taxon>
        <taxon>Planctomycetia</taxon>
        <taxon>Isosphaerales</taxon>
        <taxon>Isosphaeraceae</taxon>
        <taxon>Paludisphaera</taxon>
    </lineage>
</organism>
<keyword evidence="3" id="KW-1185">Reference proteome</keyword>
<evidence type="ECO:0000256" key="1">
    <source>
        <dbReference type="SAM" id="Phobius"/>
    </source>
</evidence>
<feature type="transmembrane region" description="Helical" evidence="1">
    <location>
        <begin position="330"/>
        <end position="350"/>
    </location>
</feature>
<feature type="transmembrane region" description="Helical" evidence="1">
    <location>
        <begin position="293"/>
        <end position="318"/>
    </location>
</feature>
<proteinExistence type="predicted"/>
<dbReference type="PANTHER" id="PTHR30569:SF0">
    <property type="entry name" value="CYTOSINE PERMEASE"/>
    <property type="match status" value="1"/>
</dbReference>
<feature type="transmembrane region" description="Helical" evidence="1">
    <location>
        <begin position="94"/>
        <end position="123"/>
    </location>
</feature>
<feature type="transmembrane region" description="Helical" evidence="1">
    <location>
        <begin position="389"/>
        <end position="409"/>
    </location>
</feature>
<sequence length="455" mass="46715">MSTQTIPTSSPLPDYLASATPNPPANRAPWYTNTAPTFAGVFLWFVFWNSISGSGLSVGGLLSSLVGVVIGALICHFLFYLAPGLLGMKTGLPLYVVGTSTFGAIGGLIMPGFLMGALQFGWLGVNAYGSADALRQGFGGDQNMFYALAVVWAVLAAFVGLKGIQYVAKVATFLPVIPLAVLIIGLALYGGSAFDYKPGVVVEGANGSLTSIFTIIAFIVGFFGTAGAAGVDFGTNSRDARDVKMGGIVGVIIAIVVTAGISLIVVAGARASGAIPETENLMTAALKVKLSDSFYKVVMIGLTLASFPGACFSSFIAANSFKTVMPKINPIVSVGVGTLVSIILAVTGIAGNLAGVFGIIGASFGPICGAMTADYLLNGNRWSGPRAGFNPAGWIAWAVGFFVGVMPALHEVVPAIPSIPAAPVAAYVVGFVLYGLLYQLGLKTAVLDMPQRIDV</sequence>
<dbReference type="Proteomes" id="UP001216907">
    <property type="component" value="Unassembled WGS sequence"/>
</dbReference>
<feature type="transmembrane region" description="Helical" evidence="1">
    <location>
        <begin position="143"/>
        <end position="161"/>
    </location>
</feature>
<name>A0ABT6F6G5_9BACT</name>
<evidence type="ECO:0000313" key="3">
    <source>
        <dbReference type="Proteomes" id="UP001216907"/>
    </source>
</evidence>
<accession>A0ABT6F6G5</accession>
<feature type="transmembrane region" description="Helical" evidence="1">
    <location>
        <begin position="421"/>
        <end position="442"/>
    </location>
</feature>
<comment type="caution">
    <text evidence="2">The sequence shown here is derived from an EMBL/GenBank/DDBJ whole genome shotgun (WGS) entry which is preliminary data.</text>
</comment>
<dbReference type="PANTHER" id="PTHR30569">
    <property type="entry name" value="CYTOSINE TRANSPORTER CODB"/>
    <property type="match status" value="1"/>
</dbReference>
<feature type="transmembrane region" description="Helical" evidence="1">
    <location>
        <begin position="356"/>
        <end position="377"/>
    </location>
</feature>
<keyword evidence="1" id="KW-0472">Membrane</keyword>
<gene>
    <name evidence="2" type="ORF">PZE19_04435</name>
</gene>
<feature type="transmembrane region" description="Helical" evidence="1">
    <location>
        <begin position="30"/>
        <end position="48"/>
    </location>
</feature>
<feature type="transmembrane region" description="Helical" evidence="1">
    <location>
        <begin position="173"/>
        <end position="192"/>
    </location>
</feature>
<keyword evidence="1" id="KW-1133">Transmembrane helix</keyword>